<organism evidence="1 2">
    <name type="scientific">Aquisphaera giovannonii</name>
    <dbReference type="NCBI Taxonomy" id="406548"/>
    <lineage>
        <taxon>Bacteria</taxon>
        <taxon>Pseudomonadati</taxon>
        <taxon>Planctomycetota</taxon>
        <taxon>Planctomycetia</taxon>
        <taxon>Isosphaerales</taxon>
        <taxon>Isosphaeraceae</taxon>
        <taxon>Aquisphaera</taxon>
    </lineage>
</organism>
<reference evidence="1 2" key="1">
    <citation type="submission" date="2019-08" db="EMBL/GenBank/DDBJ databases">
        <title>Deep-cultivation of Planctomycetes and their phenomic and genomic characterization uncovers novel biology.</title>
        <authorList>
            <person name="Wiegand S."/>
            <person name="Jogler M."/>
            <person name="Boedeker C."/>
            <person name="Pinto D."/>
            <person name="Vollmers J."/>
            <person name="Rivas-Marin E."/>
            <person name="Kohn T."/>
            <person name="Peeters S.H."/>
            <person name="Heuer A."/>
            <person name="Rast P."/>
            <person name="Oberbeckmann S."/>
            <person name="Bunk B."/>
            <person name="Jeske O."/>
            <person name="Meyerdierks A."/>
            <person name="Storesund J.E."/>
            <person name="Kallscheuer N."/>
            <person name="Luecker S."/>
            <person name="Lage O.M."/>
            <person name="Pohl T."/>
            <person name="Merkel B.J."/>
            <person name="Hornburger P."/>
            <person name="Mueller R.-W."/>
            <person name="Bruemmer F."/>
            <person name="Labrenz M."/>
            <person name="Spormann A.M."/>
            <person name="Op den Camp H."/>
            <person name="Overmann J."/>
            <person name="Amann R."/>
            <person name="Jetten M.S.M."/>
            <person name="Mascher T."/>
            <person name="Medema M.H."/>
            <person name="Devos D.P."/>
            <person name="Kaster A.-K."/>
            <person name="Ovreas L."/>
            <person name="Rohde M."/>
            <person name="Galperin M.Y."/>
            <person name="Jogler C."/>
        </authorList>
    </citation>
    <scope>NUCLEOTIDE SEQUENCE [LARGE SCALE GENOMIC DNA]</scope>
    <source>
        <strain evidence="1 2">OJF2</strain>
    </source>
</reference>
<dbReference type="Proteomes" id="UP000324233">
    <property type="component" value="Chromosome"/>
</dbReference>
<gene>
    <name evidence="1" type="ORF">OJF2_37530</name>
</gene>
<dbReference type="KEGG" id="agv:OJF2_37530"/>
<accession>A0A5B9W3L5</accession>
<sequence>MFIQGADPTAGSSEMNDPHVVSLTYRVKTPPDVSFDNPPAVEGDQSAFHYRLEAGRLVATMKDHFATEREARDCVEEFLRAWELDAALKADKSEFRFAFQQSHVIDRKPTSARGKVMGVMDMFVMSDEAKVEKVKTAYPAPPSGLKPSLDTETMWHHYNRFLEDREKITSMGFYCLSLLQWRTGSKKARQAVAGQYKIQKDVLDTLGTLTSDVGDLTTARKLESSSQVRSHTAKEVDWIKAAVKALIRRKAEYDHDPTATLSEITMSDLPQI</sequence>
<evidence type="ECO:0000313" key="1">
    <source>
        <dbReference type="EMBL" id="QEH35206.1"/>
    </source>
</evidence>
<proteinExistence type="predicted"/>
<name>A0A5B9W3L5_9BACT</name>
<keyword evidence="2" id="KW-1185">Reference proteome</keyword>
<dbReference type="AlphaFoldDB" id="A0A5B9W3L5"/>
<dbReference type="RefSeq" id="WP_210420582.1">
    <property type="nucleotide sequence ID" value="NZ_CP042997.1"/>
</dbReference>
<dbReference type="EMBL" id="CP042997">
    <property type="protein sequence ID" value="QEH35206.1"/>
    <property type="molecule type" value="Genomic_DNA"/>
</dbReference>
<protein>
    <submittedName>
        <fullName evidence="1">Uncharacterized protein</fullName>
    </submittedName>
</protein>
<evidence type="ECO:0000313" key="2">
    <source>
        <dbReference type="Proteomes" id="UP000324233"/>
    </source>
</evidence>